<dbReference type="EMBL" id="CP012677">
    <property type="protein sequence ID" value="ALE92117.1"/>
    <property type="molecule type" value="Genomic_DNA"/>
</dbReference>
<dbReference type="KEGG" id="aaq:AOC05_06860"/>
<evidence type="ECO:0008006" key="3">
    <source>
        <dbReference type="Google" id="ProtNLM"/>
    </source>
</evidence>
<name>A0A0M4QF96_9MICC</name>
<dbReference type="RefSeq" id="WP_062006594.1">
    <property type="nucleotide sequence ID" value="NZ_CP012677.1"/>
</dbReference>
<dbReference type="Proteomes" id="UP000062833">
    <property type="component" value="Chromosome"/>
</dbReference>
<organism evidence="1 2">
    <name type="scientific">Arthrobacter alpinus</name>
    <dbReference type="NCBI Taxonomy" id="656366"/>
    <lineage>
        <taxon>Bacteria</taxon>
        <taxon>Bacillati</taxon>
        <taxon>Actinomycetota</taxon>
        <taxon>Actinomycetes</taxon>
        <taxon>Micrococcales</taxon>
        <taxon>Micrococcaceae</taxon>
        <taxon>Arthrobacter</taxon>
    </lineage>
</organism>
<protein>
    <recommendedName>
        <fullName evidence="3">Peptidase inhibitor family I36</fullName>
    </recommendedName>
</protein>
<evidence type="ECO:0000313" key="2">
    <source>
        <dbReference type="Proteomes" id="UP000062833"/>
    </source>
</evidence>
<sequence>MAAGAAVISAPAAQASGYCYIGGQICFWADDTYQGDSIYMSWDVYEWGQSNFHDRATSVDSDMSRRYYVYDDPFYTGANTYIGPYSQFSDLGPSWAGGWSDRIDSSRFA</sequence>
<dbReference type="Pfam" id="PF03995">
    <property type="entry name" value="Inhibitor_I36"/>
    <property type="match status" value="1"/>
</dbReference>
<dbReference type="AlphaFoldDB" id="A0A0M4QF96"/>
<proteinExistence type="predicted"/>
<reference evidence="2" key="1">
    <citation type="submission" date="2015-09" db="EMBL/GenBank/DDBJ databases">
        <title>Complete genome of Arthrobacter alpinus strain R3.8.</title>
        <authorList>
            <person name="See-Too W.S."/>
            <person name="Chan K.G."/>
        </authorList>
    </citation>
    <scope>NUCLEOTIDE SEQUENCE [LARGE SCALE GENOMIC DNA]</scope>
    <source>
        <strain evidence="2">R3.8</strain>
    </source>
</reference>
<dbReference type="InterPro" id="IPR011024">
    <property type="entry name" value="G_crystallin-like"/>
</dbReference>
<dbReference type="PATRIC" id="fig|656366.3.peg.1468"/>
<evidence type="ECO:0000313" key="1">
    <source>
        <dbReference type="EMBL" id="ALE92117.1"/>
    </source>
</evidence>
<gene>
    <name evidence="1" type="ORF">AOC05_06860</name>
</gene>
<dbReference type="SUPFAM" id="SSF49695">
    <property type="entry name" value="gamma-Crystallin-like"/>
    <property type="match status" value="1"/>
</dbReference>
<dbReference type="Gene3D" id="2.60.20.10">
    <property type="entry name" value="Crystallins"/>
    <property type="match status" value="1"/>
</dbReference>
<accession>A0A0M4QF96</accession>
<keyword evidence="2" id="KW-1185">Reference proteome</keyword>